<name>A0A7Z7J6Y0_XANCH</name>
<proteinExistence type="predicted"/>
<evidence type="ECO:0000313" key="1">
    <source>
        <dbReference type="EMBL" id="SOO26805.1"/>
    </source>
</evidence>
<evidence type="ECO:0000313" key="2">
    <source>
        <dbReference type="Proteomes" id="UP000234345"/>
    </source>
</evidence>
<dbReference type="EMBL" id="OCZC01000086">
    <property type="protein sequence ID" value="SOO26805.1"/>
    <property type="molecule type" value="Genomic_DNA"/>
</dbReference>
<dbReference type="Proteomes" id="UP000234345">
    <property type="component" value="Unassembled WGS sequence"/>
</dbReference>
<accession>A0A7Z7J6Y0</accession>
<comment type="caution">
    <text evidence="1">The sequence shown here is derived from an EMBL/GenBank/DDBJ whole genome shotgun (WGS) entry which is preliminary data.</text>
</comment>
<dbReference type="AlphaFoldDB" id="A0A7Z7J6Y0"/>
<sequence>MQTYNDLHFFIIYLNNNLFLFYKQLLLFQLKHLLEELLLEKHF</sequence>
<protein>
    <submittedName>
        <fullName evidence="1">Uncharacterized protein</fullName>
    </submittedName>
</protein>
<reference evidence="1 2" key="1">
    <citation type="submission" date="2017-10" db="EMBL/GenBank/DDBJ databases">
        <authorList>
            <person name="Regsiter A."/>
            <person name="William W."/>
        </authorList>
    </citation>
    <scope>NUCLEOTIDE SEQUENCE [LARGE SCALE GENOMIC DNA]</scope>
    <source>
        <strain evidence="1 2">CFBP6991</strain>
    </source>
</reference>
<gene>
    <name evidence="1" type="ORF">XFF6991_580001</name>
</gene>
<organism evidence="1 2">
    <name type="scientific">Xanthomonas campestris pv. phaseoli</name>
    <dbReference type="NCBI Taxonomy" id="317013"/>
    <lineage>
        <taxon>Bacteria</taxon>
        <taxon>Pseudomonadati</taxon>
        <taxon>Pseudomonadota</taxon>
        <taxon>Gammaproteobacteria</taxon>
        <taxon>Lysobacterales</taxon>
        <taxon>Lysobacteraceae</taxon>
        <taxon>Xanthomonas</taxon>
    </lineage>
</organism>